<dbReference type="AlphaFoldDB" id="A0A926UTE8"/>
<dbReference type="Proteomes" id="UP000631421">
    <property type="component" value="Unassembled WGS sequence"/>
</dbReference>
<name>A0A926UTE8_9CYAN</name>
<protein>
    <submittedName>
        <fullName evidence="1">Uncharacterized protein</fullName>
    </submittedName>
</protein>
<gene>
    <name evidence="1" type="ORF">H6F44_12700</name>
</gene>
<organism evidence="1 2">
    <name type="scientific">Pseudanabaena cinerea FACHB-1277</name>
    <dbReference type="NCBI Taxonomy" id="2949581"/>
    <lineage>
        <taxon>Bacteria</taxon>
        <taxon>Bacillati</taxon>
        <taxon>Cyanobacteriota</taxon>
        <taxon>Cyanophyceae</taxon>
        <taxon>Pseudanabaenales</taxon>
        <taxon>Pseudanabaenaceae</taxon>
        <taxon>Pseudanabaena</taxon>
        <taxon>Pseudanabaena cinerea</taxon>
    </lineage>
</organism>
<evidence type="ECO:0000313" key="1">
    <source>
        <dbReference type="EMBL" id="MBD2150971.1"/>
    </source>
</evidence>
<dbReference type="RefSeq" id="WP_190351333.1">
    <property type="nucleotide sequence ID" value="NZ_JACJPY010000038.1"/>
</dbReference>
<reference evidence="1" key="1">
    <citation type="journal article" date="2015" name="ISME J.">
        <title>Draft Genome Sequence of Streptomyces incarnatus NRRL8089, which Produces the Nucleoside Antibiotic Sinefungin.</title>
        <authorList>
            <person name="Oshima K."/>
            <person name="Hattori M."/>
            <person name="Shimizu H."/>
            <person name="Fukuda K."/>
            <person name="Nemoto M."/>
            <person name="Inagaki K."/>
            <person name="Tamura T."/>
        </authorList>
    </citation>
    <scope>NUCLEOTIDE SEQUENCE</scope>
    <source>
        <strain evidence="1">FACHB-1277</strain>
    </source>
</reference>
<comment type="caution">
    <text evidence="1">The sequence shown here is derived from an EMBL/GenBank/DDBJ whole genome shotgun (WGS) entry which is preliminary data.</text>
</comment>
<proteinExistence type="predicted"/>
<sequence length="134" mass="15818">MAWKTYDLDRIAQRLVLDAKERDKDSLGQAFKMRVAVAYGLERFWGEHLRLQGKKADEYKAKYWKETWDQLVAVMLKAGVKIPNDPVQSDNEKAVRSMAEKLWQIDIQDQRVAIAVLTQLCDCLVWWTQRYKKK</sequence>
<evidence type="ECO:0000313" key="2">
    <source>
        <dbReference type="Proteomes" id="UP000631421"/>
    </source>
</evidence>
<accession>A0A926UTE8</accession>
<keyword evidence="2" id="KW-1185">Reference proteome</keyword>
<dbReference type="EMBL" id="JACJPY010000038">
    <property type="protein sequence ID" value="MBD2150971.1"/>
    <property type="molecule type" value="Genomic_DNA"/>
</dbReference>
<reference evidence="1" key="2">
    <citation type="submission" date="2020-08" db="EMBL/GenBank/DDBJ databases">
        <authorList>
            <person name="Chen M."/>
            <person name="Teng W."/>
            <person name="Zhao L."/>
            <person name="Hu C."/>
            <person name="Zhou Y."/>
            <person name="Han B."/>
            <person name="Song L."/>
            <person name="Shu W."/>
        </authorList>
    </citation>
    <scope>NUCLEOTIDE SEQUENCE</scope>
    <source>
        <strain evidence="1">FACHB-1277</strain>
    </source>
</reference>